<evidence type="ECO:0000313" key="2">
    <source>
        <dbReference type="EMBL" id="QED22979.1"/>
    </source>
</evidence>
<dbReference type="InterPro" id="IPR036751">
    <property type="entry name" value="SpoVG_sf"/>
</dbReference>
<dbReference type="Proteomes" id="UP000321934">
    <property type="component" value="Chromosome"/>
</dbReference>
<keyword evidence="1" id="KW-0812">Transmembrane</keyword>
<name>A0A5B8XCB1_9RICK</name>
<evidence type="ECO:0000313" key="3">
    <source>
        <dbReference type="Proteomes" id="UP000321934"/>
    </source>
</evidence>
<keyword evidence="1" id="KW-1133">Transmembrane helix</keyword>
<dbReference type="Gene3D" id="3.30.1120.40">
    <property type="entry name" value="Stage V sporulation protein G"/>
    <property type="match status" value="1"/>
</dbReference>
<evidence type="ECO:0000256" key="1">
    <source>
        <dbReference type="SAM" id="Phobius"/>
    </source>
</evidence>
<gene>
    <name evidence="2" type="ORF">Deia_00171</name>
</gene>
<proteinExistence type="predicted"/>
<protein>
    <submittedName>
        <fullName evidence="2">SpoVG-like protein</fullName>
    </submittedName>
</protein>
<dbReference type="SUPFAM" id="SSF160537">
    <property type="entry name" value="SpoVG-like"/>
    <property type="match status" value="1"/>
</dbReference>
<reference evidence="2 3" key="1">
    <citation type="journal article" date="2019" name="ISME J.">
        <title>Deianiraea, an extracellular bacterium associated with the ciliate Paramecium, suggests an alternative scenario for the evolution of Rickettsiales.</title>
        <authorList>
            <person name="Castelli M."/>
            <person name="Sabaneyeva E."/>
            <person name="Lanzoni O."/>
            <person name="Lebedeva N."/>
            <person name="Floriano A.M."/>
            <person name="Gaiarsa S."/>
            <person name="Benken K."/>
            <person name="Modeo L."/>
            <person name="Bandi C."/>
            <person name="Potekhin A."/>
            <person name="Sassera D."/>
            <person name="Petroni G."/>
        </authorList>
    </citation>
    <scope>NUCLEOTIDE SEQUENCE [LARGE SCALE GENOMIC DNA]</scope>
    <source>
        <strain evidence="2">CyL4-1</strain>
    </source>
</reference>
<keyword evidence="1" id="KW-0472">Membrane</keyword>
<dbReference type="AlphaFoldDB" id="A0A5B8XCB1"/>
<keyword evidence="3" id="KW-1185">Reference proteome</keyword>
<dbReference type="EMBL" id="CP029077">
    <property type="protein sequence ID" value="QED22979.1"/>
    <property type="molecule type" value="Genomic_DNA"/>
</dbReference>
<accession>A0A5B8XCB1</accession>
<feature type="transmembrane region" description="Helical" evidence="1">
    <location>
        <begin position="20"/>
        <end position="39"/>
    </location>
</feature>
<sequence>MNDYVTEINIEIVKPQNGLIGFANIVIEGNIYLFGIAIYKKLNAEGYRLLYPKKNGFSLFHPINKETSIAIEEAIFSKLKSVINKSCEGYDRYNSDNNSSL</sequence>
<dbReference type="GO" id="GO:0030435">
    <property type="term" value="P:sporulation resulting in formation of a cellular spore"/>
    <property type="evidence" value="ECO:0007669"/>
    <property type="project" value="InterPro"/>
</dbReference>
<organism evidence="2 3">
    <name type="scientific">Candidatus Deianiraea vastatrix</name>
    <dbReference type="NCBI Taxonomy" id="2163644"/>
    <lineage>
        <taxon>Bacteria</taxon>
        <taxon>Pseudomonadati</taxon>
        <taxon>Pseudomonadota</taxon>
        <taxon>Alphaproteobacteria</taxon>
        <taxon>Rickettsiales</taxon>
        <taxon>Candidatus Deianiraeaceae</taxon>
        <taxon>Candidatus Deianiraea</taxon>
    </lineage>
</organism>